<name>A0A0L6W0P0_9FIRM</name>
<dbReference type="RefSeq" id="WP_052218748.1">
    <property type="nucleotide sequence ID" value="NZ_LGTE01000024.1"/>
</dbReference>
<protein>
    <submittedName>
        <fullName evidence="1">Uncharacterized protein</fullName>
    </submittedName>
</protein>
<dbReference type="EMBL" id="LGTE01000024">
    <property type="protein sequence ID" value="KNZ68649.1"/>
    <property type="molecule type" value="Genomic_DNA"/>
</dbReference>
<dbReference type="Proteomes" id="UP000037175">
    <property type="component" value="Unassembled WGS sequence"/>
</dbReference>
<proteinExistence type="predicted"/>
<evidence type="ECO:0000313" key="1">
    <source>
        <dbReference type="EMBL" id="KNZ68649.1"/>
    </source>
</evidence>
<organism evidence="1 2">
    <name type="scientific">Thermincola ferriacetica</name>
    <dbReference type="NCBI Taxonomy" id="281456"/>
    <lineage>
        <taxon>Bacteria</taxon>
        <taxon>Bacillati</taxon>
        <taxon>Bacillota</taxon>
        <taxon>Clostridia</taxon>
        <taxon>Eubacteriales</taxon>
        <taxon>Thermincolaceae</taxon>
        <taxon>Thermincola</taxon>
    </lineage>
</organism>
<accession>A0A0L6W0P0</accession>
<keyword evidence="2" id="KW-1185">Reference proteome</keyword>
<sequence>MGGGLTALPPTVRDRGFPRRRIFMESIGIVKVDENDPRLAELMKDLDALGAQVSSGNKPAASKLADEIAERLNVLPVLVVQAGFRQCMLGKRPEAAVYLLGLSDMAKAMFEQLAADPDCGPGEAMGVILALMQEIARQNSIGKVGVV</sequence>
<evidence type="ECO:0000313" key="2">
    <source>
        <dbReference type="Proteomes" id="UP000037175"/>
    </source>
</evidence>
<reference evidence="2" key="1">
    <citation type="submission" date="2015-07" db="EMBL/GenBank/DDBJ databases">
        <title>Complete Genome of Thermincola ferriacetica strain Z-0001T.</title>
        <authorList>
            <person name="Lusk B."/>
            <person name="Badalamenti J.P."/>
            <person name="Parameswaran P."/>
            <person name="Bond D.R."/>
            <person name="Torres C.I."/>
        </authorList>
    </citation>
    <scope>NUCLEOTIDE SEQUENCE [LARGE SCALE GENOMIC DNA]</scope>
    <source>
        <strain evidence="2">Z-0001</strain>
    </source>
</reference>
<comment type="caution">
    <text evidence="1">The sequence shown here is derived from an EMBL/GenBank/DDBJ whole genome shotgun (WGS) entry which is preliminary data.</text>
</comment>
<dbReference type="AlphaFoldDB" id="A0A0L6W0P0"/>
<gene>
    <name evidence="1" type="ORF">Tfer_2740</name>
</gene>